<proteinExistence type="predicted"/>
<evidence type="ECO:0000313" key="1">
    <source>
        <dbReference type="EMBL" id="CBI09693.1"/>
    </source>
</evidence>
<comment type="caution">
    <text evidence="1">The sequence shown here is derived from an EMBL/GenBank/DDBJ whole genome shotgun (WGS) entry which is preliminary data.</text>
</comment>
<reference evidence="1" key="1">
    <citation type="submission" date="2009-10" db="EMBL/GenBank/DDBJ databases">
        <title>Diversity of trophic interactions inside an arsenic-rich microbial ecosystem.</title>
        <authorList>
            <person name="Bertin P.N."/>
            <person name="Heinrich-Salmeron A."/>
            <person name="Pelletier E."/>
            <person name="Goulhen-Chollet F."/>
            <person name="Arsene-Ploetze F."/>
            <person name="Gallien S."/>
            <person name="Calteau A."/>
            <person name="Vallenet D."/>
            <person name="Casiot C."/>
            <person name="Chane-Woon-Ming B."/>
            <person name="Giloteaux L."/>
            <person name="Barakat M."/>
            <person name="Bonnefoy V."/>
            <person name="Bruneel O."/>
            <person name="Chandler M."/>
            <person name="Cleiss J."/>
            <person name="Duran R."/>
            <person name="Elbaz-Poulichet F."/>
            <person name="Fonknechten N."/>
            <person name="Lauga B."/>
            <person name="Mornico D."/>
            <person name="Ortet P."/>
            <person name="Schaeffer C."/>
            <person name="Siguier P."/>
            <person name="Alexander Thil Smith A."/>
            <person name="Van Dorsselaer A."/>
            <person name="Weissenbach J."/>
            <person name="Medigue C."/>
            <person name="Le Paslier D."/>
        </authorList>
    </citation>
    <scope>NUCLEOTIDE SEQUENCE</scope>
</reference>
<gene>
    <name evidence="1" type="ORF">CARN7_0433</name>
</gene>
<organism evidence="1">
    <name type="scientific">mine drainage metagenome</name>
    <dbReference type="NCBI Taxonomy" id="410659"/>
    <lineage>
        <taxon>unclassified sequences</taxon>
        <taxon>metagenomes</taxon>
        <taxon>ecological metagenomes</taxon>
    </lineage>
</organism>
<name>E6QR22_9ZZZZ</name>
<dbReference type="EMBL" id="CABR01000046">
    <property type="protein sequence ID" value="CBI09693.1"/>
    <property type="molecule type" value="Genomic_DNA"/>
</dbReference>
<accession>E6QR22</accession>
<dbReference type="AlphaFoldDB" id="E6QR22"/>
<protein>
    <submittedName>
        <fullName evidence="1">Uncharacterized protein</fullName>
    </submittedName>
</protein>
<sequence length="190" mass="20868">MPTHPDRIYCKTEKGRHEIGTRTHGLISKQRQTLILMDCAKTLGLIADAIPLEELNRAVPFLMEHGFIVLGNAKPASSMLAGILGHKASFETSPVTEIRPLHTEPLLTTPQLTQDPAIVFQIKSFMITASNTHLGLMGATVISRIERCHTAEQLLAAAAFWHMALRESKTGNIVAKDHLEQVKFDLSANG</sequence>